<sequence length="128" mass="13891">MGAELYSIPAYEDAELDRSRIHLLRQSLGDQRCREVVSEVVFHLTDRLGLLRTALDEGDAEEARALATRLAGLSEQVGLSDFARVARDLVGCLSTCDEIATAAVSARLARLGEDSLLSVIVFTEQSAL</sequence>
<dbReference type="AlphaFoldDB" id="A0A840SLI9"/>
<reference evidence="1 2" key="1">
    <citation type="submission" date="2020-08" db="EMBL/GenBank/DDBJ databases">
        <title>Genomic Encyclopedia of Type Strains, Phase IV (KMG-IV): sequencing the most valuable type-strain genomes for metagenomic binning, comparative biology and taxonomic classification.</title>
        <authorList>
            <person name="Goeker M."/>
        </authorList>
    </citation>
    <scope>NUCLEOTIDE SEQUENCE [LARGE SCALE GENOMIC DNA]</scope>
    <source>
        <strain evidence="1 2">DSM 101730</strain>
    </source>
</reference>
<dbReference type="Gene3D" id="1.20.120.160">
    <property type="entry name" value="HPT domain"/>
    <property type="match status" value="1"/>
</dbReference>
<organism evidence="1 2">
    <name type="scientific">Amaricoccus macauensis</name>
    <dbReference type="NCBI Taxonomy" id="57001"/>
    <lineage>
        <taxon>Bacteria</taxon>
        <taxon>Pseudomonadati</taxon>
        <taxon>Pseudomonadota</taxon>
        <taxon>Alphaproteobacteria</taxon>
        <taxon>Rhodobacterales</taxon>
        <taxon>Paracoccaceae</taxon>
        <taxon>Amaricoccus</taxon>
    </lineage>
</organism>
<evidence type="ECO:0000313" key="1">
    <source>
        <dbReference type="EMBL" id="MBB5223969.1"/>
    </source>
</evidence>
<evidence type="ECO:0000313" key="2">
    <source>
        <dbReference type="Proteomes" id="UP000549457"/>
    </source>
</evidence>
<dbReference type="SUPFAM" id="SSF47226">
    <property type="entry name" value="Histidine-containing phosphotransfer domain, HPT domain"/>
    <property type="match status" value="1"/>
</dbReference>
<dbReference type="Proteomes" id="UP000549457">
    <property type="component" value="Unassembled WGS sequence"/>
</dbReference>
<comment type="caution">
    <text evidence="1">The sequence shown here is derived from an EMBL/GenBank/DDBJ whole genome shotgun (WGS) entry which is preliminary data.</text>
</comment>
<keyword evidence="2" id="KW-1185">Reference proteome</keyword>
<accession>A0A840SLI9</accession>
<evidence type="ECO:0008006" key="3">
    <source>
        <dbReference type="Google" id="ProtNLM"/>
    </source>
</evidence>
<proteinExistence type="predicted"/>
<dbReference type="RefSeq" id="WP_184153979.1">
    <property type="nucleotide sequence ID" value="NZ_JACHFM010000005.1"/>
</dbReference>
<name>A0A840SLI9_9RHOB</name>
<gene>
    <name evidence="1" type="ORF">HNP73_003930</name>
</gene>
<dbReference type="EMBL" id="JACHFM010000005">
    <property type="protein sequence ID" value="MBB5223969.1"/>
    <property type="molecule type" value="Genomic_DNA"/>
</dbReference>
<protein>
    <recommendedName>
        <fullName evidence="3">HPt domain-containing protein</fullName>
    </recommendedName>
</protein>
<dbReference type="GO" id="GO:0000160">
    <property type="term" value="P:phosphorelay signal transduction system"/>
    <property type="evidence" value="ECO:0007669"/>
    <property type="project" value="InterPro"/>
</dbReference>
<dbReference type="InterPro" id="IPR036641">
    <property type="entry name" value="HPT_dom_sf"/>
</dbReference>